<feature type="signal peptide" evidence="2">
    <location>
        <begin position="1"/>
        <end position="19"/>
    </location>
</feature>
<keyword evidence="4" id="KW-1185">Reference proteome</keyword>
<evidence type="ECO:0000313" key="3">
    <source>
        <dbReference type="EMBL" id="UMM29587.1"/>
    </source>
</evidence>
<feature type="compositionally biased region" description="Low complexity" evidence="1">
    <location>
        <begin position="233"/>
        <end position="247"/>
    </location>
</feature>
<organism evidence="3 4">
    <name type="scientific">Caenorhabditis briggsae</name>
    <dbReference type="NCBI Taxonomy" id="6238"/>
    <lineage>
        <taxon>Eukaryota</taxon>
        <taxon>Metazoa</taxon>
        <taxon>Ecdysozoa</taxon>
        <taxon>Nematoda</taxon>
        <taxon>Chromadorea</taxon>
        <taxon>Rhabditida</taxon>
        <taxon>Rhabditina</taxon>
        <taxon>Rhabditomorpha</taxon>
        <taxon>Rhabditoidea</taxon>
        <taxon>Rhabditidae</taxon>
        <taxon>Peloderinae</taxon>
        <taxon>Caenorhabditis</taxon>
    </lineage>
</organism>
<evidence type="ECO:0000256" key="1">
    <source>
        <dbReference type="SAM" id="MobiDB-lite"/>
    </source>
</evidence>
<dbReference type="Proteomes" id="UP000829354">
    <property type="component" value="Chromosome IV"/>
</dbReference>
<feature type="compositionally biased region" description="Low complexity" evidence="1">
    <location>
        <begin position="416"/>
        <end position="430"/>
    </location>
</feature>
<evidence type="ECO:0000313" key="4">
    <source>
        <dbReference type="Proteomes" id="UP000829354"/>
    </source>
</evidence>
<dbReference type="PROSITE" id="PS51257">
    <property type="entry name" value="PROKAR_LIPOPROTEIN"/>
    <property type="match status" value="1"/>
</dbReference>
<keyword evidence="2" id="KW-0732">Signal</keyword>
<accession>A0AAE9ER23</accession>
<feature type="chain" id="PRO_5041972934" evidence="2">
    <location>
        <begin position="20"/>
        <end position="723"/>
    </location>
</feature>
<proteinExistence type="predicted"/>
<gene>
    <name evidence="3" type="ORF">L5515_011874</name>
</gene>
<feature type="region of interest" description="Disordered" evidence="1">
    <location>
        <begin position="638"/>
        <end position="673"/>
    </location>
</feature>
<feature type="region of interest" description="Disordered" evidence="1">
    <location>
        <begin position="209"/>
        <end position="270"/>
    </location>
</feature>
<evidence type="ECO:0000256" key="2">
    <source>
        <dbReference type="SAM" id="SignalP"/>
    </source>
</evidence>
<feature type="compositionally biased region" description="Basic and acidic residues" evidence="1">
    <location>
        <begin position="664"/>
        <end position="673"/>
    </location>
</feature>
<dbReference type="EMBL" id="CP092623">
    <property type="protein sequence ID" value="UMM29587.1"/>
    <property type="molecule type" value="Genomic_DNA"/>
</dbReference>
<sequence length="723" mass="76021">MKYISSLLLLSSLFGSAIGCLPGLGLGGGGGGCCSPAQPACGNPCGGGGAAPAPVYAAAPLAPAPFAAYPQAPAAPFHQGGYQPQQPQYGGANGGFQQPQQFQQVQGGYAGAHQGANYGSIQTGAVSAGGAYQAEPAQQVQPLPLLGQPVAYEKSVIVALTQQQEQVLSTAQVLTKVMPASAVLDEHVAEPAVASPNNIVTSINTQTSYGDEHQTATETHNVQPQQQVLHRPAASSSSSSSSSASSSAEHHPTHQVRVPSASSSIESNKQRVVPESVIVKEIVQSFETTTPYPKQVALQTVAPFVPQPAQPVQPQVSQPVVPHVPSVSHVPSLSAPVATSAPFVPETFVEPVQPVQTIQPIQPAPIRPAPLQPAHNVQVSVPEATQAPTHSFIPETKVVAEEDRIEATGGSDYDQPSNVPSSNIPSNIPSNEQATVNELLASLDSSSSTPASNLDFNQVTIEPNTNQQTETAHIQTDGDDYDSVPLNEDRKDVPTAEPTHNAAPSNPQPVAVVPEETAPIIPQQIQPIETYQPQGTSAPVAETTVGYVEPPKAHQPEIHLQPVAPAVRVEATTTVPAPTIKFELPIEVHEVVTPQVPLQPEPAVIQTITEEPIAEVTVEVLPTSAAPVSQFFENITSREENHDESAPTQPEPSVPAQTSNGADYDEKSVENKVSTETEVVPNLGEYGSKFAKVQGAETKQVSEPIQIETIENANPYGRKYWIF</sequence>
<dbReference type="AlphaFoldDB" id="A0AAE9ER23"/>
<feature type="region of interest" description="Disordered" evidence="1">
    <location>
        <begin position="408"/>
        <end position="430"/>
    </location>
</feature>
<protein>
    <submittedName>
        <fullName evidence="3">Uncharacterized protein</fullName>
    </submittedName>
</protein>
<feature type="region of interest" description="Disordered" evidence="1">
    <location>
        <begin position="462"/>
        <end position="510"/>
    </location>
</feature>
<reference evidence="3 4" key="1">
    <citation type="submission" date="2022-04" db="EMBL/GenBank/DDBJ databases">
        <title>Chromosome-level reference genomes for two strains of Caenorhabditis briggsae: an improved platform for comparative genomics.</title>
        <authorList>
            <person name="Stevens L."/>
            <person name="Andersen E."/>
        </authorList>
    </citation>
    <scope>NUCLEOTIDE SEQUENCE [LARGE SCALE GENOMIC DNA]</scope>
    <source>
        <strain evidence="3">VX34</strain>
        <tissue evidence="3">Whole-organism</tissue>
    </source>
</reference>
<feature type="compositionally biased region" description="Polar residues" evidence="1">
    <location>
        <begin position="216"/>
        <end position="228"/>
    </location>
</feature>
<feature type="compositionally biased region" description="Polar residues" evidence="1">
    <location>
        <begin position="462"/>
        <end position="474"/>
    </location>
</feature>
<name>A0AAE9ER23_CAEBR</name>